<dbReference type="Proteomes" id="UP000306416">
    <property type="component" value="Unassembled WGS sequence"/>
</dbReference>
<proteinExistence type="inferred from homology"/>
<reference evidence="5 6" key="1">
    <citation type="submission" date="2019-04" db="EMBL/GenBank/DDBJ databases">
        <title>Geobacter oryzae sp. nov., ferric-reducing bacteria isolated from paddy soil.</title>
        <authorList>
            <person name="Xu Z."/>
            <person name="Masuda Y."/>
            <person name="Itoh H."/>
            <person name="Senoo K."/>
        </authorList>
    </citation>
    <scope>NUCLEOTIDE SEQUENCE [LARGE SCALE GENOMIC DNA]</scope>
    <source>
        <strain evidence="5 6">Red111</strain>
    </source>
</reference>
<dbReference type="SMART" id="SM00935">
    <property type="entry name" value="OmpH"/>
    <property type="match status" value="1"/>
</dbReference>
<dbReference type="Gene3D" id="3.30.910.20">
    <property type="entry name" value="Skp domain"/>
    <property type="match status" value="1"/>
</dbReference>
<gene>
    <name evidence="5" type="ORF">E4633_09505</name>
</gene>
<dbReference type="EMBL" id="SRSC01000002">
    <property type="protein sequence ID" value="TGU72529.1"/>
    <property type="molecule type" value="Genomic_DNA"/>
</dbReference>
<name>A0A4S1CG72_9BACT</name>
<dbReference type="InterPro" id="IPR005632">
    <property type="entry name" value="Chaperone_Skp"/>
</dbReference>
<feature type="chain" id="PRO_5020413507" evidence="4">
    <location>
        <begin position="24"/>
        <end position="206"/>
    </location>
</feature>
<evidence type="ECO:0000313" key="6">
    <source>
        <dbReference type="Proteomes" id="UP000306416"/>
    </source>
</evidence>
<feature type="coiled-coil region" evidence="3">
    <location>
        <begin position="80"/>
        <end position="151"/>
    </location>
</feature>
<keyword evidence="3" id="KW-0175">Coiled coil</keyword>
<dbReference type="GO" id="GO:0051082">
    <property type="term" value="F:unfolded protein binding"/>
    <property type="evidence" value="ECO:0007669"/>
    <property type="project" value="InterPro"/>
</dbReference>
<evidence type="ECO:0000313" key="5">
    <source>
        <dbReference type="EMBL" id="TGU72529.1"/>
    </source>
</evidence>
<dbReference type="InterPro" id="IPR024930">
    <property type="entry name" value="Skp_dom_sf"/>
</dbReference>
<feature type="signal peptide" evidence="4">
    <location>
        <begin position="1"/>
        <end position="23"/>
    </location>
</feature>
<comment type="caution">
    <text evidence="5">The sequence shown here is derived from an EMBL/GenBank/DDBJ whole genome shotgun (WGS) entry which is preliminary data.</text>
</comment>
<dbReference type="PANTHER" id="PTHR35089:SF1">
    <property type="entry name" value="CHAPERONE PROTEIN SKP"/>
    <property type="match status" value="1"/>
</dbReference>
<protein>
    <submittedName>
        <fullName evidence="5">OmpH family outer membrane protein</fullName>
    </submittedName>
</protein>
<evidence type="ECO:0000256" key="4">
    <source>
        <dbReference type="SAM" id="SignalP"/>
    </source>
</evidence>
<dbReference type="PANTHER" id="PTHR35089">
    <property type="entry name" value="CHAPERONE PROTEIN SKP"/>
    <property type="match status" value="1"/>
</dbReference>
<dbReference type="AlphaFoldDB" id="A0A4S1CG72"/>
<evidence type="ECO:0000256" key="1">
    <source>
        <dbReference type="ARBA" id="ARBA00009091"/>
    </source>
</evidence>
<dbReference type="RefSeq" id="WP_135870005.1">
    <property type="nucleotide sequence ID" value="NZ_SRSC01000002.1"/>
</dbReference>
<dbReference type="GO" id="GO:0005829">
    <property type="term" value="C:cytosol"/>
    <property type="evidence" value="ECO:0007669"/>
    <property type="project" value="TreeGrafter"/>
</dbReference>
<evidence type="ECO:0000256" key="2">
    <source>
        <dbReference type="ARBA" id="ARBA00022729"/>
    </source>
</evidence>
<sequence length="206" mass="21890">MNRFATLLIGSALSSLVAAHGFAAESAPEAAKPAATSAAPAAVASAAPAASVDATPAAIKIGFVDMSKIAEESAEGKAATNTLKAKSEKLRKKIESQQKQLEKQKEAIQAKLPSMTPKERAAKGKEFEKKVDEYQKTVRASELEVTKLQDRLTKEVGGVLKKAASDYAKANGYLLVAEEKAVLFLDDKVKPKDLTDEIIAFMAKSK</sequence>
<keyword evidence="2 4" id="KW-0732">Signal</keyword>
<keyword evidence="6" id="KW-1185">Reference proteome</keyword>
<comment type="similarity">
    <text evidence="1">Belongs to the Skp family.</text>
</comment>
<dbReference type="GO" id="GO:0050821">
    <property type="term" value="P:protein stabilization"/>
    <property type="evidence" value="ECO:0007669"/>
    <property type="project" value="TreeGrafter"/>
</dbReference>
<dbReference type="SUPFAM" id="SSF111384">
    <property type="entry name" value="OmpH-like"/>
    <property type="match status" value="1"/>
</dbReference>
<dbReference type="Pfam" id="PF03938">
    <property type="entry name" value="OmpH"/>
    <property type="match status" value="1"/>
</dbReference>
<accession>A0A4S1CG72</accession>
<evidence type="ECO:0000256" key="3">
    <source>
        <dbReference type="SAM" id="Coils"/>
    </source>
</evidence>
<organism evidence="5 6">
    <name type="scientific">Geomonas terrae</name>
    <dbReference type="NCBI Taxonomy" id="2562681"/>
    <lineage>
        <taxon>Bacteria</taxon>
        <taxon>Pseudomonadati</taxon>
        <taxon>Thermodesulfobacteriota</taxon>
        <taxon>Desulfuromonadia</taxon>
        <taxon>Geobacterales</taxon>
        <taxon>Geobacteraceae</taxon>
        <taxon>Geomonas</taxon>
    </lineage>
</organism>